<dbReference type="STRING" id="1193682.BJP25_19860"/>
<gene>
    <name evidence="1" type="ORF">BJP25_19860</name>
</gene>
<dbReference type="EMBL" id="MKQR01000016">
    <property type="protein sequence ID" value="OLR92351.1"/>
    <property type="molecule type" value="Genomic_DNA"/>
</dbReference>
<dbReference type="NCBIfam" id="NF038085">
    <property type="entry name" value="MSMEG_6728_fam"/>
    <property type="match status" value="1"/>
</dbReference>
<dbReference type="Proteomes" id="UP000186040">
    <property type="component" value="Unassembled WGS sequence"/>
</dbReference>
<comment type="caution">
    <text evidence="1">The sequence shown here is derived from an EMBL/GenBank/DDBJ whole genome shotgun (WGS) entry which is preliminary data.</text>
</comment>
<dbReference type="Pfam" id="PF03013">
    <property type="entry name" value="Pyr_excise"/>
    <property type="match status" value="1"/>
</dbReference>
<organism evidence="1 2">
    <name type="scientific">Actinokineospora bangkokensis</name>
    <dbReference type="NCBI Taxonomy" id="1193682"/>
    <lineage>
        <taxon>Bacteria</taxon>
        <taxon>Bacillati</taxon>
        <taxon>Actinomycetota</taxon>
        <taxon>Actinomycetes</taxon>
        <taxon>Pseudonocardiales</taxon>
        <taxon>Pseudonocardiaceae</taxon>
        <taxon>Actinokineospora</taxon>
    </lineage>
</organism>
<evidence type="ECO:0000313" key="1">
    <source>
        <dbReference type="EMBL" id="OLR92351.1"/>
    </source>
</evidence>
<dbReference type="AlphaFoldDB" id="A0A1Q9LJX9"/>
<dbReference type="InterPro" id="IPR004260">
    <property type="entry name" value="Pyr-dimer_DNA_glycosylase"/>
</dbReference>
<proteinExistence type="predicted"/>
<accession>A0A1Q9LJX9</accession>
<protein>
    <recommendedName>
        <fullName evidence="3">Cytoplasmic protein</fullName>
    </recommendedName>
</protein>
<keyword evidence="2" id="KW-1185">Reference proteome</keyword>
<evidence type="ECO:0008006" key="3">
    <source>
        <dbReference type="Google" id="ProtNLM"/>
    </source>
</evidence>
<name>A0A1Q9LJX9_9PSEU</name>
<evidence type="ECO:0000313" key="2">
    <source>
        <dbReference type="Proteomes" id="UP000186040"/>
    </source>
</evidence>
<sequence>MQTFLPNPDFAASAAALDRGRLGKQRVETVQILRALVWPVYGWKNHPAVAMWRGFTPALTLYGLATCARWVELGHADTVAAQLLAFTGGEVPDPRVLAAEGQLPPWLGDPAVHGSHRAALLRKDPEHYGPLFDDVPEGAAYTWPLPAYPRWPVRRGHDRALTAAAAVDLLGVDVPLDPLVDVWEGGAVVLDGHPVQNRDTALAAALCTAGRTAWVTDDPLPALAPVRLAEVPRPHFGGSRQPDPAAVEAMTAEHAVRPDVLFLRDGDALPADVGLVVRDHAGVLRLEPARSPVR</sequence>
<dbReference type="RefSeq" id="WP_075975497.1">
    <property type="nucleotide sequence ID" value="NZ_MKQR01000016.1"/>
</dbReference>
<reference evidence="1 2" key="1">
    <citation type="submission" date="2016-10" db="EMBL/GenBank/DDBJ databases">
        <title>The Draft Genome Sequence of Actinokineospora bangkokensis 44EHWT reveals the biosynthetic pathway of antifungal compounds Thailandins with unusual extender unit butylmalonyl-CoA.</title>
        <authorList>
            <person name="Greule A."/>
            <person name="Intra B."/>
            <person name="Flemming S."/>
            <person name="Rommel M.G."/>
            <person name="Panbangred W."/>
            <person name="Bechthold A."/>
        </authorList>
    </citation>
    <scope>NUCLEOTIDE SEQUENCE [LARGE SCALE GENOMIC DNA]</scope>
    <source>
        <strain evidence="1 2">44EHW</strain>
    </source>
</reference>